<accession>A0A1R4H932</accession>
<name>A0A1R4H932_9GAMM</name>
<evidence type="ECO:0000313" key="1">
    <source>
        <dbReference type="EMBL" id="SJM92752.1"/>
    </source>
</evidence>
<dbReference type="AlphaFoldDB" id="A0A1R4H932"/>
<dbReference type="Proteomes" id="UP000195667">
    <property type="component" value="Unassembled WGS sequence"/>
</dbReference>
<gene>
    <name evidence="1" type="ORF">CRENPOLYSF1_330043</name>
</gene>
<organism evidence="1 2">
    <name type="scientific">Crenothrix polyspora</name>
    <dbReference type="NCBI Taxonomy" id="360316"/>
    <lineage>
        <taxon>Bacteria</taxon>
        <taxon>Pseudomonadati</taxon>
        <taxon>Pseudomonadota</taxon>
        <taxon>Gammaproteobacteria</taxon>
        <taxon>Methylococcales</taxon>
        <taxon>Crenotrichaceae</taxon>
        <taxon>Crenothrix</taxon>
    </lineage>
</organism>
<sequence length="61" mass="7330">MVDINSIFKFLSLEKRQETEEGSRYFCERFFRDPARKISKNYATTNAFGCPSRPRFSRFRP</sequence>
<keyword evidence="2" id="KW-1185">Reference proteome</keyword>
<evidence type="ECO:0000313" key="2">
    <source>
        <dbReference type="Proteomes" id="UP000195667"/>
    </source>
</evidence>
<dbReference type="EMBL" id="FUKI01000108">
    <property type="protein sequence ID" value="SJM92752.1"/>
    <property type="molecule type" value="Genomic_DNA"/>
</dbReference>
<protein>
    <submittedName>
        <fullName evidence="1">Uncharacterized protein</fullName>
    </submittedName>
</protein>
<proteinExistence type="predicted"/>
<reference evidence="2" key="1">
    <citation type="submission" date="2017-02" db="EMBL/GenBank/DDBJ databases">
        <authorList>
            <person name="Daims H."/>
        </authorList>
    </citation>
    <scope>NUCLEOTIDE SEQUENCE [LARGE SCALE GENOMIC DNA]</scope>
</reference>